<dbReference type="PROSITE" id="PS00678">
    <property type="entry name" value="WD_REPEATS_1"/>
    <property type="match status" value="1"/>
</dbReference>
<protein>
    <submittedName>
        <fullName evidence="5">Chromatin associated protein</fullName>
    </submittedName>
</protein>
<evidence type="ECO:0000313" key="6">
    <source>
        <dbReference type="Proteomes" id="UP001222325"/>
    </source>
</evidence>
<dbReference type="PROSITE" id="PS50082">
    <property type="entry name" value="WD_REPEATS_2"/>
    <property type="match status" value="1"/>
</dbReference>
<dbReference type="InterPro" id="IPR015943">
    <property type="entry name" value="WD40/YVTN_repeat-like_dom_sf"/>
</dbReference>
<dbReference type="AlphaFoldDB" id="A0AAD6UI30"/>
<feature type="repeat" description="WD" evidence="3">
    <location>
        <begin position="192"/>
        <end position="226"/>
    </location>
</feature>
<dbReference type="InterPro" id="IPR020472">
    <property type="entry name" value="WD40_PAC1"/>
</dbReference>
<evidence type="ECO:0000256" key="1">
    <source>
        <dbReference type="ARBA" id="ARBA00022574"/>
    </source>
</evidence>
<feature type="compositionally biased region" description="Basic and acidic residues" evidence="4">
    <location>
        <begin position="1"/>
        <end position="43"/>
    </location>
</feature>
<evidence type="ECO:0000313" key="5">
    <source>
        <dbReference type="EMBL" id="KAJ7099937.1"/>
    </source>
</evidence>
<gene>
    <name evidence="5" type="ORF">B0H15DRAFT_944316</name>
</gene>
<feature type="region of interest" description="Disordered" evidence="4">
    <location>
        <begin position="365"/>
        <end position="392"/>
    </location>
</feature>
<dbReference type="InterPro" id="IPR036322">
    <property type="entry name" value="WD40_repeat_dom_sf"/>
</dbReference>
<dbReference type="Proteomes" id="UP001222325">
    <property type="component" value="Unassembled WGS sequence"/>
</dbReference>
<dbReference type="Gene3D" id="2.130.10.10">
    <property type="entry name" value="YVTN repeat-like/Quinoprotein amine dehydrogenase"/>
    <property type="match status" value="1"/>
</dbReference>
<keyword evidence="2" id="KW-0677">Repeat</keyword>
<dbReference type="InterPro" id="IPR019775">
    <property type="entry name" value="WD40_repeat_CS"/>
</dbReference>
<feature type="region of interest" description="Disordered" evidence="4">
    <location>
        <begin position="1"/>
        <end position="44"/>
    </location>
</feature>
<keyword evidence="6" id="KW-1185">Reference proteome</keyword>
<name>A0AAD6UI30_9AGAR</name>
<dbReference type="EMBL" id="JARJCN010000006">
    <property type="protein sequence ID" value="KAJ7099937.1"/>
    <property type="molecule type" value="Genomic_DNA"/>
</dbReference>
<evidence type="ECO:0000256" key="4">
    <source>
        <dbReference type="SAM" id="MobiDB-lite"/>
    </source>
</evidence>
<sequence>MSDREGDRLPDRERERGQMTERERGPDTVPDRERERDQKRLERVLAPLPQPPVPAVAFLDGLDLATVPVHLKKESSASHCGTEWLAVWNPAVKQSIADMICCIRCCTNCTVVCCVRFSKDGRFFATGCNRTAQVYDSRTGVEVCSLIGPSVPKGGDLYIRSVCLSLDGALLATGAEDTQIWDLANKRIIAVLSRHQQEIYALDFSVDGRFIVSGSGDKAVRIWDMRGVSPAAPAPQRALAAGWLDSLLRLWDVRTGALVRRLRGHGDSVYSVAFVPETLTAPRCVGLVSGGLDRTGRKKSAPALQGWKEGPLSAGVLKGWKEENDEEGKCTVTFTGDKDYVLSVAVSQSHDGEWVVSGFAACSSGTPRQGSSSACSRGTKTQSSPLTSPAGNVLATGSGDWHARIWSYDVARLSVPGCCALDCLLPAVLDIGDVHPEYTRKED</sequence>
<evidence type="ECO:0000256" key="3">
    <source>
        <dbReference type="PROSITE-ProRule" id="PRU00221"/>
    </source>
</evidence>
<dbReference type="InterPro" id="IPR001680">
    <property type="entry name" value="WD40_rpt"/>
</dbReference>
<comment type="caution">
    <text evidence="5">The sequence shown here is derived from an EMBL/GenBank/DDBJ whole genome shotgun (WGS) entry which is preliminary data.</text>
</comment>
<proteinExistence type="predicted"/>
<dbReference type="PANTHER" id="PTHR19848">
    <property type="entry name" value="WD40 REPEAT PROTEIN"/>
    <property type="match status" value="1"/>
</dbReference>
<reference evidence="5" key="1">
    <citation type="submission" date="2023-03" db="EMBL/GenBank/DDBJ databases">
        <title>Massive genome expansion in bonnet fungi (Mycena s.s.) driven by repeated elements and novel gene families across ecological guilds.</title>
        <authorList>
            <consortium name="Lawrence Berkeley National Laboratory"/>
            <person name="Harder C.B."/>
            <person name="Miyauchi S."/>
            <person name="Viragh M."/>
            <person name="Kuo A."/>
            <person name="Thoen E."/>
            <person name="Andreopoulos B."/>
            <person name="Lu D."/>
            <person name="Skrede I."/>
            <person name="Drula E."/>
            <person name="Henrissat B."/>
            <person name="Morin E."/>
            <person name="Kohler A."/>
            <person name="Barry K."/>
            <person name="LaButti K."/>
            <person name="Morin E."/>
            <person name="Salamov A."/>
            <person name="Lipzen A."/>
            <person name="Mereny Z."/>
            <person name="Hegedus B."/>
            <person name="Baldrian P."/>
            <person name="Stursova M."/>
            <person name="Weitz H."/>
            <person name="Taylor A."/>
            <person name="Grigoriev I.V."/>
            <person name="Nagy L.G."/>
            <person name="Martin F."/>
            <person name="Kauserud H."/>
        </authorList>
    </citation>
    <scope>NUCLEOTIDE SEQUENCE</scope>
    <source>
        <strain evidence="5">CBHHK173m</strain>
    </source>
</reference>
<dbReference type="SUPFAM" id="SSF50978">
    <property type="entry name" value="WD40 repeat-like"/>
    <property type="match status" value="1"/>
</dbReference>
<organism evidence="5 6">
    <name type="scientific">Mycena belliarum</name>
    <dbReference type="NCBI Taxonomy" id="1033014"/>
    <lineage>
        <taxon>Eukaryota</taxon>
        <taxon>Fungi</taxon>
        <taxon>Dikarya</taxon>
        <taxon>Basidiomycota</taxon>
        <taxon>Agaricomycotina</taxon>
        <taxon>Agaricomycetes</taxon>
        <taxon>Agaricomycetidae</taxon>
        <taxon>Agaricales</taxon>
        <taxon>Marasmiineae</taxon>
        <taxon>Mycenaceae</taxon>
        <taxon>Mycena</taxon>
    </lineage>
</organism>
<evidence type="ECO:0000256" key="2">
    <source>
        <dbReference type="ARBA" id="ARBA00022737"/>
    </source>
</evidence>
<accession>A0AAD6UI30</accession>
<keyword evidence="1 3" id="KW-0853">WD repeat</keyword>
<dbReference type="PANTHER" id="PTHR19848:SF8">
    <property type="entry name" value="F-BOX AND WD REPEAT DOMAIN CONTAINING 7"/>
    <property type="match status" value="1"/>
</dbReference>
<dbReference type="PRINTS" id="PR00320">
    <property type="entry name" value="GPROTEINBRPT"/>
</dbReference>
<dbReference type="PROSITE" id="PS50294">
    <property type="entry name" value="WD_REPEATS_REGION"/>
    <property type="match status" value="1"/>
</dbReference>
<feature type="compositionally biased region" description="Polar residues" evidence="4">
    <location>
        <begin position="365"/>
        <end position="390"/>
    </location>
</feature>
<dbReference type="Pfam" id="PF00400">
    <property type="entry name" value="WD40"/>
    <property type="match status" value="5"/>
</dbReference>
<dbReference type="SMART" id="SM00320">
    <property type="entry name" value="WD40"/>
    <property type="match status" value="5"/>
</dbReference>